<evidence type="ECO:0000313" key="2">
    <source>
        <dbReference type="EMBL" id="CAD9134044.1"/>
    </source>
</evidence>
<organism evidence="2">
    <name type="scientific">Alexandrium catenella</name>
    <name type="common">Red tide dinoflagellate</name>
    <name type="synonym">Gonyaulax catenella</name>
    <dbReference type="NCBI Taxonomy" id="2925"/>
    <lineage>
        <taxon>Eukaryota</taxon>
        <taxon>Sar</taxon>
        <taxon>Alveolata</taxon>
        <taxon>Dinophyceae</taxon>
        <taxon>Gonyaulacales</taxon>
        <taxon>Pyrocystaceae</taxon>
        <taxon>Alexandrium</taxon>
    </lineage>
</organism>
<feature type="compositionally biased region" description="Basic and acidic residues" evidence="1">
    <location>
        <begin position="59"/>
        <end position="69"/>
    </location>
</feature>
<dbReference type="AlphaFoldDB" id="A0A7S1MLC5"/>
<feature type="compositionally biased region" description="Low complexity" evidence="1">
    <location>
        <begin position="111"/>
        <end position="121"/>
    </location>
</feature>
<dbReference type="EMBL" id="HBGE01039066">
    <property type="protein sequence ID" value="CAD9134044.1"/>
    <property type="molecule type" value="Transcribed_RNA"/>
</dbReference>
<proteinExistence type="predicted"/>
<feature type="region of interest" description="Disordered" evidence="1">
    <location>
        <begin position="29"/>
        <end position="138"/>
    </location>
</feature>
<protein>
    <submittedName>
        <fullName evidence="2">Uncharacterized protein</fullName>
    </submittedName>
</protein>
<reference evidence="2" key="1">
    <citation type="submission" date="2021-01" db="EMBL/GenBank/DDBJ databases">
        <authorList>
            <person name="Corre E."/>
            <person name="Pelletier E."/>
            <person name="Niang G."/>
            <person name="Scheremetjew M."/>
            <person name="Finn R."/>
            <person name="Kale V."/>
            <person name="Holt S."/>
            <person name="Cochrane G."/>
            <person name="Meng A."/>
            <person name="Brown T."/>
            <person name="Cohen L."/>
        </authorList>
    </citation>
    <scope>NUCLEOTIDE SEQUENCE</scope>
    <source>
        <strain evidence="2">OF101</strain>
    </source>
</reference>
<name>A0A7S1MLC5_ALECA</name>
<accession>A0A7S1MLC5</accession>
<sequence length="252" mass="27238">MAQARDLLIRPLVAFHPSSSIAVEAILRRPSSPRSCSKDTAMADGGATTQIQPPPGLDVDYKDESEFPKPRIAYSKDNNAQPPLPSVVNIHQPASLGQWHSEQQNEHSSKGDSGSDSSDGGLRVTRKGRASSGSSSGEGPPTVRFCVYCGTQVPPKLIMAKFCVYCGQAHGGQPGDMSQELSPQTWSPYYSGDVDGLYRSVAEKAMVYQSLMAAMVNPMGQMDPRCGDITAESDYYMPGQWPGCADWTEWQS</sequence>
<evidence type="ECO:0000256" key="1">
    <source>
        <dbReference type="SAM" id="MobiDB-lite"/>
    </source>
</evidence>
<gene>
    <name evidence="2" type="ORF">ACAT0790_LOCUS23588</name>
</gene>